<dbReference type="GO" id="GO:0016787">
    <property type="term" value="F:hydrolase activity"/>
    <property type="evidence" value="ECO:0007669"/>
    <property type="project" value="UniProtKB-KW"/>
</dbReference>
<dbReference type="AlphaFoldDB" id="A0A285I204"/>
<evidence type="ECO:0000259" key="2">
    <source>
        <dbReference type="PROSITE" id="PS51192"/>
    </source>
</evidence>
<evidence type="ECO:0000259" key="3">
    <source>
        <dbReference type="PROSITE" id="PS51194"/>
    </source>
</evidence>
<dbReference type="GO" id="GO:0005524">
    <property type="term" value="F:ATP binding"/>
    <property type="evidence" value="ECO:0007669"/>
    <property type="project" value="InterPro"/>
</dbReference>
<dbReference type="CDD" id="cd18793">
    <property type="entry name" value="SF2_C_SNF"/>
    <property type="match status" value="1"/>
</dbReference>
<dbReference type="PROSITE" id="PS51192">
    <property type="entry name" value="HELICASE_ATP_BIND_1"/>
    <property type="match status" value="1"/>
</dbReference>
<dbReference type="InterPro" id="IPR049730">
    <property type="entry name" value="SNF2/RAD54-like_C"/>
</dbReference>
<keyword evidence="4" id="KW-0547">Nucleotide-binding</keyword>
<organism evidence="4 5">
    <name type="scientific">Orenia metallireducens</name>
    <dbReference type="NCBI Taxonomy" id="1413210"/>
    <lineage>
        <taxon>Bacteria</taxon>
        <taxon>Bacillati</taxon>
        <taxon>Bacillota</taxon>
        <taxon>Clostridia</taxon>
        <taxon>Halanaerobiales</taxon>
        <taxon>Halobacteroidaceae</taxon>
        <taxon>Orenia</taxon>
    </lineage>
</organism>
<dbReference type="PROSITE" id="PS51194">
    <property type="entry name" value="HELICASE_CTER"/>
    <property type="match status" value="1"/>
</dbReference>
<accession>A0A285I204</accession>
<feature type="domain" description="Helicase C-terminal" evidence="3">
    <location>
        <begin position="775"/>
        <end position="923"/>
    </location>
</feature>
<dbReference type="RefSeq" id="WP_097019080.1">
    <property type="nucleotide sequence ID" value="NZ_OBDZ01000029.1"/>
</dbReference>
<dbReference type="PANTHER" id="PTHR10799">
    <property type="entry name" value="SNF2/RAD54 HELICASE FAMILY"/>
    <property type="match status" value="1"/>
</dbReference>
<keyword evidence="4" id="KW-0067">ATP-binding</keyword>
<dbReference type="InterPro" id="IPR000330">
    <property type="entry name" value="SNF2_N"/>
</dbReference>
<dbReference type="InterPro" id="IPR001650">
    <property type="entry name" value="Helicase_C-like"/>
</dbReference>
<dbReference type="Proteomes" id="UP000219573">
    <property type="component" value="Unassembled WGS sequence"/>
</dbReference>
<evidence type="ECO:0000313" key="4">
    <source>
        <dbReference type="EMBL" id="SNY41995.1"/>
    </source>
</evidence>
<keyword evidence="1" id="KW-0378">Hydrolase</keyword>
<dbReference type="SMART" id="SM00490">
    <property type="entry name" value="HELICc"/>
    <property type="match status" value="1"/>
</dbReference>
<dbReference type="Pfam" id="PF00271">
    <property type="entry name" value="Helicase_C"/>
    <property type="match status" value="1"/>
</dbReference>
<sequence length="942" mass="109204">MEVDTIFDWIRNKLGAKEPDILIKRLFTKIGIQFAIYKEDSKGKEKLSFPIAYTDYFNLRNLVKKDFYLPLQILEDLWNSGQLEQVKEGDYLIKTEDIYDFEDEFIKLLGFIKDDQLEVKINSKLSVGSKNFSLDCQLYHQDYGYISNFNQRQGSFYPVDNEQGVLLSAELVKLLELVEEAPSKRAEQPRYLAKVKKLAQKIGASFDGYLESEDYYFPEELDAEVEEKSIDHLELKPRFNDLDDELNDEANKSLKDGSSYGVRKNQKGKSRRIFFDDNIKRDYQELEDNKDIKGSDVPKFINNPASFLPESVDLERFSDRVKGLKERVYEAQPYVRVKNSDEMDWFELDIGIDLVQEDDQLASTPSSEDKENELAIDDFDKLVQEAKEEGEEYVLWDDKWIKIPKDSEKFVKATKEVEELKEEGRVNQTKMPYVFDIYENVDRLEYNLTLLDLKKRLKEVGGLSYQRPRLLNPKYKLYPYQQDGYVWLNRLKAASLGGLLADDMGLGKTLQVISLMAKLKEKEGLGPSLVVAPATLLDNWKGEIHKFCPTIDRIYKHRGSNRTKDSRTIKKSEVVLTTYQTLVRDQVILGEIDWKLLVCDEVQHIKNRSTLASHAVKAQKAEMRLALTGTPIENGLSDLWSIVDYVQPGLLDSYNTFQKEFVEVIENSDDQKELGNYEKELKAKIKPIYLRRTKEGELKDNLPEKNEIECRTSMSKKQEYLYDNIRLMVKDSEGHSYLPALQQLLSLCSHPGLVEKDWETKSVKELITEGPKLQKLIEILEKIKSKDEKVLIFTIYRDMQYIIQRVVREKFKLDWIPIINGSSKRRVETVNKFNDSKGFGCMLLSPKAAGTGLNITGANHVVHYTRWWNPAVEAQATDRAYRIGQKKDVQVYYPIVTSSSLETIEEKLNRLLQEKKGLAQSIIVPNKRLEKEIKDEIISDIK</sequence>
<dbReference type="SUPFAM" id="SSF52540">
    <property type="entry name" value="P-loop containing nucleoside triphosphate hydrolases"/>
    <property type="match status" value="2"/>
</dbReference>
<evidence type="ECO:0000313" key="5">
    <source>
        <dbReference type="Proteomes" id="UP000219573"/>
    </source>
</evidence>
<dbReference type="GO" id="GO:0004386">
    <property type="term" value="F:helicase activity"/>
    <property type="evidence" value="ECO:0007669"/>
    <property type="project" value="UniProtKB-KW"/>
</dbReference>
<feature type="domain" description="Helicase ATP-binding" evidence="2">
    <location>
        <begin position="489"/>
        <end position="649"/>
    </location>
</feature>
<keyword evidence="5" id="KW-1185">Reference proteome</keyword>
<protein>
    <submittedName>
        <fullName evidence="4">Superfamily II DNA or RNA helicase, SNF2 family</fullName>
    </submittedName>
</protein>
<dbReference type="Pfam" id="PF00176">
    <property type="entry name" value="SNF2-rel_dom"/>
    <property type="match status" value="1"/>
</dbReference>
<dbReference type="InterPro" id="IPR038718">
    <property type="entry name" value="SNF2-like_sf"/>
</dbReference>
<dbReference type="Gene3D" id="3.40.50.300">
    <property type="entry name" value="P-loop containing nucleotide triphosphate hydrolases"/>
    <property type="match status" value="1"/>
</dbReference>
<reference evidence="5" key="1">
    <citation type="submission" date="2017-09" db="EMBL/GenBank/DDBJ databases">
        <authorList>
            <person name="Varghese N."/>
            <person name="Submissions S."/>
        </authorList>
    </citation>
    <scope>NUCLEOTIDE SEQUENCE [LARGE SCALE GENOMIC DNA]</scope>
    <source>
        <strain evidence="5">MSL47</strain>
    </source>
</reference>
<dbReference type="Gene3D" id="3.40.50.10810">
    <property type="entry name" value="Tandem AAA-ATPase domain"/>
    <property type="match status" value="1"/>
</dbReference>
<name>A0A285I204_9FIRM</name>
<dbReference type="EMBL" id="OBDZ01000029">
    <property type="protein sequence ID" value="SNY41995.1"/>
    <property type="molecule type" value="Genomic_DNA"/>
</dbReference>
<keyword evidence="4" id="KW-0347">Helicase</keyword>
<dbReference type="OrthoDB" id="9814088at2"/>
<dbReference type="InterPro" id="IPR014001">
    <property type="entry name" value="Helicase_ATP-bd"/>
</dbReference>
<dbReference type="SMART" id="SM00487">
    <property type="entry name" value="DEXDc"/>
    <property type="match status" value="1"/>
</dbReference>
<evidence type="ECO:0000256" key="1">
    <source>
        <dbReference type="ARBA" id="ARBA00022801"/>
    </source>
</evidence>
<dbReference type="InterPro" id="IPR027417">
    <property type="entry name" value="P-loop_NTPase"/>
</dbReference>
<gene>
    <name evidence="4" type="ORF">SAMN06265827_12917</name>
</gene>
<proteinExistence type="predicted"/>